<evidence type="ECO:0000259" key="1">
    <source>
        <dbReference type="PROSITE" id="PS50983"/>
    </source>
</evidence>
<dbReference type="InterPro" id="IPR050902">
    <property type="entry name" value="ABC_Transporter_SBP"/>
</dbReference>
<dbReference type="Pfam" id="PF01497">
    <property type="entry name" value="Peripla_BP_2"/>
    <property type="match status" value="1"/>
</dbReference>
<dbReference type="PANTHER" id="PTHR30535">
    <property type="entry name" value="VITAMIN B12-BINDING PROTEIN"/>
    <property type="match status" value="1"/>
</dbReference>
<name>A0A484NZ02_9ZZZZ</name>
<evidence type="ECO:0000313" key="2">
    <source>
        <dbReference type="EMBL" id="VFR18556.1"/>
    </source>
</evidence>
<feature type="domain" description="Fe/B12 periplasmic-binding" evidence="1">
    <location>
        <begin position="55"/>
        <end position="356"/>
    </location>
</feature>
<reference evidence="2" key="1">
    <citation type="submission" date="2019-03" db="EMBL/GenBank/DDBJ databases">
        <authorList>
            <person name="Danneels B."/>
        </authorList>
    </citation>
    <scope>NUCLEOTIDE SEQUENCE</scope>
</reference>
<accession>A0A484NZ02</accession>
<proteinExistence type="predicted"/>
<gene>
    <name evidence="2" type="ORF">AMP9_0368</name>
</gene>
<dbReference type="SUPFAM" id="SSF53807">
    <property type="entry name" value="Helical backbone' metal receptor"/>
    <property type="match status" value="1"/>
</dbReference>
<dbReference type="PANTHER" id="PTHR30535:SF34">
    <property type="entry name" value="MOLYBDATE-BINDING PROTEIN MOLA"/>
    <property type="match status" value="1"/>
</dbReference>
<organism evidence="2">
    <name type="scientific">plant metagenome</name>
    <dbReference type="NCBI Taxonomy" id="1297885"/>
    <lineage>
        <taxon>unclassified sequences</taxon>
        <taxon>metagenomes</taxon>
        <taxon>organismal metagenomes</taxon>
    </lineage>
</organism>
<dbReference type="InterPro" id="IPR002491">
    <property type="entry name" value="ABC_transptr_periplasmic_BD"/>
</dbReference>
<dbReference type="PROSITE" id="PS50983">
    <property type="entry name" value="FE_B12_PBP"/>
    <property type="match status" value="1"/>
</dbReference>
<sequence>MPTHRIEWRALLLAAVLWCLLVSGVSAQTPAVDAYPVTVIDVAGREVRLERAPRRIFLQNGGHLLALALLNREDPFARLVAWENNLGNSDPTIWSLMRQRWPQGEQVPELHFDASGNADLERLVRMKPDLLLLELRARPAVERGLTQAVMAALGIPILYVDASIDPLGNTPRTIRTLGQALGQQARAEEYMAFHAARWQALRAGIAQAREAGMAAPRVFIESRAGRLGLDQCCYSQGRTSWGQMVDAAGGNNYATPLLRGSTGDIALERLIRDRPEHYVMTGTARVRRGARVIPFGYGATREAAAAVMADLMARPAFSLVARTPADCAQGLYHQFYTSAYNIAALEYLGRMMYPATLGHLDPAGTYREIIRRYTQIPDAPFLFHLSRGFGDGRDCEKDAAG</sequence>
<dbReference type="Gene3D" id="3.40.50.1980">
    <property type="entry name" value="Nitrogenase molybdenum iron protein domain"/>
    <property type="match status" value="2"/>
</dbReference>
<dbReference type="EMBL" id="CAADHY010000013">
    <property type="protein sequence ID" value="VFR18556.1"/>
    <property type="molecule type" value="Genomic_DNA"/>
</dbReference>
<dbReference type="AlphaFoldDB" id="A0A484NZ02"/>
<protein>
    <submittedName>
        <fullName evidence="2">Periplasmic substrate-binding transport protein</fullName>
    </submittedName>
</protein>